<reference evidence="2" key="1">
    <citation type="submission" date="2012-11" db="EMBL/GenBank/DDBJ databases">
        <authorList>
            <person name="Lucero-Rivera Y.E."/>
            <person name="Tovar-Ramirez D."/>
        </authorList>
    </citation>
    <scope>NUCLEOTIDE SEQUENCE</scope>
    <source>
        <tissue evidence="2">Salivary gland</tissue>
    </source>
</reference>
<evidence type="ECO:0000256" key="1">
    <source>
        <dbReference type="SAM" id="SignalP"/>
    </source>
</evidence>
<keyword evidence="1" id="KW-0732">Signal</keyword>
<organism evidence="2">
    <name type="scientific">Rhipicephalus pulchellus</name>
    <name type="common">Yellow backed tick</name>
    <name type="synonym">Dermacentor pulchellus</name>
    <dbReference type="NCBI Taxonomy" id="72859"/>
    <lineage>
        <taxon>Eukaryota</taxon>
        <taxon>Metazoa</taxon>
        <taxon>Ecdysozoa</taxon>
        <taxon>Arthropoda</taxon>
        <taxon>Chelicerata</taxon>
        <taxon>Arachnida</taxon>
        <taxon>Acari</taxon>
        <taxon>Parasitiformes</taxon>
        <taxon>Ixodida</taxon>
        <taxon>Ixodoidea</taxon>
        <taxon>Ixodidae</taxon>
        <taxon>Rhipicephalinae</taxon>
        <taxon>Rhipicephalus</taxon>
        <taxon>Rhipicephalus</taxon>
    </lineage>
</organism>
<accession>L7M8W4</accession>
<name>L7M8W4_RHIPC</name>
<dbReference type="AlphaFoldDB" id="L7M8W4"/>
<proteinExistence type="evidence at transcript level"/>
<feature type="signal peptide" evidence="1">
    <location>
        <begin position="1"/>
        <end position="22"/>
    </location>
</feature>
<dbReference type="EMBL" id="GACK01004288">
    <property type="protein sequence ID" value="JAA60746.1"/>
    <property type="molecule type" value="mRNA"/>
</dbReference>
<evidence type="ECO:0000313" key="2">
    <source>
        <dbReference type="EMBL" id="JAA60746.1"/>
    </source>
</evidence>
<protein>
    <submittedName>
        <fullName evidence="2">Putative metastriate ixostatin family member</fullName>
    </submittedName>
</protein>
<reference evidence="2" key="2">
    <citation type="journal article" date="2015" name="J. Proteomics">
        <title>Sexual differences in the sialomes of the zebra tick, Rhipicephalus pulchellus.</title>
        <authorList>
            <person name="Tan A.W."/>
            <person name="Francischetti I.M."/>
            <person name="Slovak M."/>
            <person name="Kini R.M."/>
            <person name="Ribeiro J.M."/>
        </authorList>
    </citation>
    <scope>NUCLEOTIDE SEQUENCE</scope>
    <source>
        <tissue evidence="2">Salivary gland</tissue>
    </source>
</reference>
<sequence>MKSASSYLFCCVILLIIISTLADITCQKACTRDKGASCFKPIRGPCECECVEGTDHCAQWRRTPRCNPMPTLCQTGPAICECQCATKSCADVRLTCPSGQKLTCLRISGEVQTHCLGSNDNCGHFWINHCPANKTLGCNGDNSCDCNCS</sequence>
<feature type="chain" id="PRO_5003981359" evidence="1">
    <location>
        <begin position="23"/>
        <end position="149"/>
    </location>
</feature>